<evidence type="ECO:0000313" key="5">
    <source>
        <dbReference type="EMBL" id="MFC5173484.1"/>
    </source>
</evidence>
<dbReference type="PANTHER" id="PTHR43390:SF1">
    <property type="entry name" value="CHLOROPLAST PROCESSING PEPTIDASE"/>
    <property type="match status" value="1"/>
</dbReference>
<dbReference type="Proteomes" id="UP001596208">
    <property type="component" value="Unassembled WGS sequence"/>
</dbReference>
<dbReference type="InterPro" id="IPR036286">
    <property type="entry name" value="LexA/Signal_pep-like_sf"/>
</dbReference>
<comment type="subcellular location">
    <subcellularLocation>
        <location evidence="1">Cell membrane</location>
        <topology evidence="1">Single-pass type II membrane protein</topology>
    </subcellularLocation>
    <subcellularLocation>
        <location evidence="3">Membrane</location>
        <topology evidence="3">Single-pass type II membrane protein</topology>
    </subcellularLocation>
</comment>
<comment type="catalytic activity">
    <reaction evidence="3">
        <text>Cleavage of hydrophobic, N-terminal signal or leader sequences from secreted and periplasmic proteins.</text>
        <dbReference type="EC" id="3.4.21.89"/>
    </reaction>
</comment>
<keyword evidence="3" id="KW-0812">Transmembrane</keyword>
<protein>
    <recommendedName>
        <fullName evidence="3">Signal peptidase I</fullName>
        <ecNumber evidence="3">3.4.21.89</ecNumber>
    </recommendedName>
</protein>
<dbReference type="EC" id="3.4.21.89" evidence="3"/>
<keyword evidence="6" id="KW-1185">Reference proteome</keyword>
<dbReference type="CDD" id="cd06530">
    <property type="entry name" value="S26_SPase_I"/>
    <property type="match status" value="1"/>
</dbReference>
<evidence type="ECO:0000259" key="4">
    <source>
        <dbReference type="Pfam" id="PF10502"/>
    </source>
</evidence>
<evidence type="ECO:0000256" key="3">
    <source>
        <dbReference type="RuleBase" id="RU362042"/>
    </source>
</evidence>
<keyword evidence="3" id="KW-0645">Protease</keyword>
<dbReference type="Pfam" id="PF10502">
    <property type="entry name" value="Peptidase_S26"/>
    <property type="match status" value="1"/>
</dbReference>
<accession>A0ABW0B893</accession>
<proteinExistence type="inferred from homology"/>
<reference evidence="6" key="1">
    <citation type="journal article" date="2019" name="Int. J. Syst. Evol. Microbiol.">
        <title>The Global Catalogue of Microorganisms (GCM) 10K type strain sequencing project: providing services to taxonomists for standard genome sequencing and annotation.</title>
        <authorList>
            <consortium name="The Broad Institute Genomics Platform"/>
            <consortium name="The Broad Institute Genome Sequencing Center for Infectious Disease"/>
            <person name="Wu L."/>
            <person name="Ma J."/>
        </authorList>
    </citation>
    <scope>NUCLEOTIDE SEQUENCE [LARGE SCALE GENOMIC DNA]</scope>
    <source>
        <strain evidence="6">CGMCC 4.1721</strain>
    </source>
</reference>
<feature type="domain" description="Peptidase S26" evidence="4">
    <location>
        <begin position="21"/>
        <end position="169"/>
    </location>
</feature>
<dbReference type="InterPro" id="IPR019533">
    <property type="entry name" value="Peptidase_S26"/>
</dbReference>
<dbReference type="PANTHER" id="PTHR43390">
    <property type="entry name" value="SIGNAL PEPTIDASE I"/>
    <property type="match status" value="1"/>
</dbReference>
<dbReference type="EMBL" id="JBHSKI010000011">
    <property type="protein sequence ID" value="MFC5173484.1"/>
    <property type="molecule type" value="Genomic_DNA"/>
</dbReference>
<comment type="caution">
    <text evidence="5">The sequence shown here is derived from an EMBL/GenBank/DDBJ whole genome shotgun (WGS) entry which is preliminary data.</text>
</comment>
<dbReference type="Gene3D" id="2.10.109.10">
    <property type="entry name" value="Umud Fragment, subunit A"/>
    <property type="match status" value="1"/>
</dbReference>
<name>A0ABW0B893_9ACTN</name>
<evidence type="ECO:0000313" key="6">
    <source>
        <dbReference type="Proteomes" id="UP001596208"/>
    </source>
</evidence>
<keyword evidence="3 5" id="KW-0378">Hydrolase</keyword>
<gene>
    <name evidence="5" type="primary">lepB</name>
    <name evidence="5" type="ORF">ACFPRK_23250</name>
</gene>
<evidence type="ECO:0000256" key="1">
    <source>
        <dbReference type="ARBA" id="ARBA00004401"/>
    </source>
</evidence>
<evidence type="ECO:0000256" key="2">
    <source>
        <dbReference type="ARBA" id="ARBA00009370"/>
    </source>
</evidence>
<dbReference type="InterPro" id="IPR000223">
    <property type="entry name" value="Pept_S26A_signal_pept_1"/>
</dbReference>
<dbReference type="NCBIfam" id="TIGR02227">
    <property type="entry name" value="sigpep_I_bact"/>
    <property type="match status" value="1"/>
</dbReference>
<keyword evidence="3" id="KW-0472">Membrane</keyword>
<comment type="similarity">
    <text evidence="2 3">Belongs to the peptidase S26 family.</text>
</comment>
<dbReference type="SUPFAM" id="SSF51306">
    <property type="entry name" value="LexA/Signal peptidase"/>
    <property type="match status" value="1"/>
</dbReference>
<keyword evidence="3" id="KW-1133">Transmembrane helix</keyword>
<comment type="caution">
    <text evidence="3">Lacks conserved residue(s) required for the propagation of feature annotation.</text>
</comment>
<organism evidence="5 6">
    <name type="scientific">Streptomyces mutomycini</name>
    <dbReference type="NCBI Taxonomy" id="284036"/>
    <lineage>
        <taxon>Bacteria</taxon>
        <taxon>Bacillati</taxon>
        <taxon>Actinomycetota</taxon>
        <taxon>Actinomycetes</taxon>
        <taxon>Kitasatosporales</taxon>
        <taxon>Streptomycetaceae</taxon>
        <taxon>Streptomyces</taxon>
    </lineage>
</organism>
<feature type="transmembrane region" description="Helical" evidence="3">
    <location>
        <begin position="176"/>
        <end position="200"/>
    </location>
</feature>
<dbReference type="RefSeq" id="WP_031095749.1">
    <property type="nucleotide sequence ID" value="NZ_JBHSKI010000011.1"/>
</dbReference>
<feature type="transmembrane region" description="Helical" evidence="3">
    <location>
        <begin position="12"/>
        <end position="34"/>
    </location>
</feature>
<sequence>MERAGQGLRRTAWAAGAIGSLLLVGPVVVFGTGYTGAKVSGSAMEPTYSIGDRVLLERIDAGEVRRGDVVLYRAPERYEGLAVLGRVIGVGGDQVAQQPGGPVTLNGSPLTEPYVKDGDPSGVPSGYDVVVPQGRLFVLGDFRANARDSRFFLDDRSGTVGSTTVLGRALHDRSGLAGLGLAMLLGLLLGVTALVSGIAARGARKRSLPTGVPVPPHA</sequence>
<dbReference type="PRINTS" id="PR00727">
    <property type="entry name" value="LEADERPTASE"/>
</dbReference>
<dbReference type="GO" id="GO:0009003">
    <property type="term" value="F:signal peptidase activity"/>
    <property type="evidence" value="ECO:0007669"/>
    <property type="project" value="UniProtKB-EC"/>
</dbReference>